<evidence type="ECO:0000313" key="2">
    <source>
        <dbReference type="Proteomes" id="UP000886822"/>
    </source>
</evidence>
<sequence length="219" mass="24515">MDLTIAQNYLLMTEKITNRPMLRTRFTTQAYLVLAAFLDLRAARLITLDAQRVTISDEQQLRADLPASLQLFATDLGDALKQGADTKAVFKLLTSWNLANAVYDTVGSELERQGCVEKVIFQNNLLPKTIYEPTSVGRQAVVDQLTNQLQHQSLTASSRALLTIFTQLNALKWVLPAEVRDLVAPQLALHEDAAVLQALTTMAQERITTRKFELDSWLS</sequence>
<gene>
    <name evidence="1" type="ORF">H9875_07585</name>
</gene>
<organism evidence="1 2">
    <name type="scientific">Candidatus Levilactobacillus faecigallinarum</name>
    <dbReference type="NCBI Taxonomy" id="2838638"/>
    <lineage>
        <taxon>Bacteria</taxon>
        <taxon>Bacillati</taxon>
        <taxon>Bacillota</taxon>
        <taxon>Bacilli</taxon>
        <taxon>Lactobacillales</taxon>
        <taxon>Lactobacillaceae</taxon>
        <taxon>Levilactobacillus</taxon>
    </lineage>
</organism>
<dbReference type="Proteomes" id="UP000886822">
    <property type="component" value="Unassembled WGS sequence"/>
</dbReference>
<protein>
    <submittedName>
        <fullName evidence="1">Uncharacterized protein</fullName>
    </submittedName>
</protein>
<dbReference type="EMBL" id="DXGJ01000060">
    <property type="protein sequence ID" value="HIW72469.1"/>
    <property type="molecule type" value="Genomic_DNA"/>
</dbReference>
<comment type="caution">
    <text evidence="1">The sequence shown here is derived from an EMBL/GenBank/DDBJ whole genome shotgun (WGS) entry which is preliminary data.</text>
</comment>
<proteinExistence type="predicted"/>
<accession>A0A9D1QTP3</accession>
<dbReference type="AlphaFoldDB" id="A0A9D1QTP3"/>
<reference evidence="1" key="2">
    <citation type="submission" date="2021-04" db="EMBL/GenBank/DDBJ databases">
        <authorList>
            <person name="Gilroy R."/>
        </authorList>
    </citation>
    <scope>NUCLEOTIDE SEQUENCE</scope>
    <source>
        <strain evidence="1">CHK173-259</strain>
    </source>
</reference>
<evidence type="ECO:0000313" key="1">
    <source>
        <dbReference type="EMBL" id="HIW72469.1"/>
    </source>
</evidence>
<reference evidence="1" key="1">
    <citation type="journal article" date="2021" name="PeerJ">
        <title>Extensive microbial diversity within the chicken gut microbiome revealed by metagenomics and culture.</title>
        <authorList>
            <person name="Gilroy R."/>
            <person name="Ravi A."/>
            <person name="Getino M."/>
            <person name="Pursley I."/>
            <person name="Horton D.L."/>
            <person name="Alikhan N.F."/>
            <person name="Baker D."/>
            <person name="Gharbi K."/>
            <person name="Hall N."/>
            <person name="Watson M."/>
            <person name="Adriaenssens E.M."/>
            <person name="Foster-Nyarko E."/>
            <person name="Jarju S."/>
            <person name="Secka A."/>
            <person name="Antonio M."/>
            <person name="Oren A."/>
            <person name="Chaudhuri R.R."/>
            <person name="La Ragione R."/>
            <person name="Hildebrand F."/>
            <person name="Pallen M.J."/>
        </authorList>
    </citation>
    <scope>NUCLEOTIDE SEQUENCE</scope>
    <source>
        <strain evidence="1">CHK173-259</strain>
    </source>
</reference>
<name>A0A9D1QTP3_9LACO</name>